<dbReference type="EMBL" id="JBHRYQ010000001">
    <property type="protein sequence ID" value="MFC3811170.1"/>
    <property type="molecule type" value="Genomic_DNA"/>
</dbReference>
<evidence type="ECO:0000256" key="3">
    <source>
        <dbReference type="ARBA" id="ARBA00022722"/>
    </source>
</evidence>
<organism evidence="9 10">
    <name type="scientific">Lacihabitans lacunae</name>
    <dbReference type="NCBI Taxonomy" id="1028214"/>
    <lineage>
        <taxon>Bacteria</taxon>
        <taxon>Pseudomonadati</taxon>
        <taxon>Bacteroidota</taxon>
        <taxon>Cytophagia</taxon>
        <taxon>Cytophagales</taxon>
        <taxon>Leadbetterellaceae</taxon>
        <taxon>Lacihabitans</taxon>
    </lineage>
</organism>
<dbReference type="Proteomes" id="UP001595616">
    <property type="component" value="Unassembled WGS sequence"/>
</dbReference>
<comment type="similarity">
    <text evidence="1">Belongs to the RecJ family.</text>
</comment>
<dbReference type="Gene3D" id="3.10.310.30">
    <property type="match status" value="1"/>
</dbReference>
<evidence type="ECO:0000259" key="7">
    <source>
        <dbReference type="Pfam" id="PF02272"/>
    </source>
</evidence>
<dbReference type="GO" id="GO:0004527">
    <property type="term" value="F:exonuclease activity"/>
    <property type="evidence" value="ECO:0007669"/>
    <property type="project" value="UniProtKB-KW"/>
</dbReference>
<evidence type="ECO:0000256" key="1">
    <source>
        <dbReference type="ARBA" id="ARBA00005915"/>
    </source>
</evidence>
<evidence type="ECO:0000256" key="4">
    <source>
        <dbReference type="ARBA" id="ARBA00022801"/>
    </source>
</evidence>
<dbReference type="PANTHER" id="PTHR30255:SF2">
    <property type="entry name" value="SINGLE-STRANDED-DNA-SPECIFIC EXONUCLEASE RECJ"/>
    <property type="match status" value="1"/>
</dbReference>
<keyword evidence="4" id="KW-0378">Hydrolase</keyword>
<dbReference type="InterPro" id="IPR001667">
    <property type="entry name" value="DDH_dom"/>
</dbReference>
<feature type="domain" description="DDH" evidence="6">
    <location>
        <begin position="84"/>
        <end position="232"/>
    </location>
</feature>
<dbReference type="InterPro" id="IPR051673">
    <property type="entry name" value="SSDNA_exonuclease_RecJ"/>
</dbReference>
<name>A0ABV7YVW8_9BACT</name>
<evidence type="ECO:0000259" key="6">
    <source>
        <dbReference type="Pfam" id="PF01368"/>
    </source>
</evidence>
<evidence type="ECO:0000256" key="5">
    <source>
        <dbReference type="ARBA" id="ARBA00022839"/>
    </source>
</evidence>
<reference evidence="10" key="1">
    <citation type="journal article" date="2019" name="Int. J. Syst. Evol. Microbiol.">
        <title>The Global Catalogue of Microorganisms (GCM) 10K type strain sequencing project: providing services to taxonomists for standard genome sequencing and annotation.</title>
        <authorList>
            <consortium name="The Broad Institute Genomics Platform"/>
            <consortium name="The Broad Institute Genome Sequencing Center for Infectious Disease"/>
            <person name="Wu L."/>
            <person name="Ma J."/>
        </authorList>
    </citation>
    <scope>NUCLEOTIDE SEQUENCE [LARGE SCALE GENOMIC DNA]</scope>
    <source>
        <strain evidence="10">CECT 7956</strain>
    </source>
</reference>
<evidence type="ECO:0000256" key="2">
    <source>
        <dbReference type="ARBA" id="ARBA00019841"/>
    </source>
</evidence>
<dbReference type="InterPro" id="IPR004610">
    <property type="entry name" value="RecJ"/>
</dbReference>
<protein>
    <recommendedName>
        <fullName evidence="2">Single-stranded-DNA-specific exonuclease RecJ</fullName>
    </recommendedName>
</protein>
<dbReference type="RefSeq" id="WP_379837942.1">
    <property type="nucleotide sequence ID" value="NZ_JBHRYQ010000001.1"/>
</dbReference>
<dbReference type="SUPFAM" id="SSF64182">
    <property type="entry name" value="DHH phosphoesterases"/>
    <property type="match status" value="1"/>
</dbReference>
<dbReference type="Pfam" id="PF01368">
    <property type="entry name" value="DHH"/>
    <property type="match status" value="1"/>
</dbReference>
<keyword evidence="5 9" id="KW-0269">Exonuclease</keyword>
<feature type="domain" description="RecJ OB" evidence="8">
    <location>
        <begin position="463"/>
        <end position="571"/>
    </location>
</feature>
<gene>
    <name evidence="9" type="primary">recJ</name>
    <name evidence="9" type="ORF">ACFOOI_10930</name>
</gene>
<proteinExistence type="inferred from homology"/>
<evidence type="ECO:0000259" key="8">
    <source>
        <dbReference type="Pfam" id="PF17768"/>
    </source>
</evidence>
<keyword evidence="3" id="KW-0540">Nuclease</keyword>
<dbReference type="Gene3D" id="3.90.1640.30">
    <property type="match status" value="1"/>
</dbReference>
<dbReference type="InterPro" id="IPR003156">
    <property type="entry name" value="DHHA1_dom"/>
</dbReference>
<dbReference type="InterPro" id="IPR041122">
    <property type="entry name" value="RecJ_OB"/>
</dbReference>
<evidence type="ECO:0000313" key="9">
    <source>
        <dbReference type="EMBL" id="MFC3811170.1"/>
    </source>
</evidence>
<accession>A0ABV7YVW8</accession>
<feature type="domain" description="DHHA1" evidence="7">
    <location>
        <begin position="358"/>
        <end position="449"/>
    </location>
</feature>
<dbReference type="PANTHER" id="PTHR30255">
    <property type="entry name" value="SINGLE-STRANDED-DNA-SPECIFIC EXONUCLEASE RECJ"/>
    <property type="match status" value="1"/>
</dbReference>
<evidence type="ECO:0000313" key="10">
    <source>
        <dbReference type="Proteomes" id="UP001595616"/>
    </source>
</evidence>
<dbReference type="InterPro" id="IPR038763">
    <property type="entry name" value="DHH_sf"/>
</dbReference>
<dbReference type="Pfam" id="PF02272">
    <property type="entry name" value="DHHA1"/>
    <property type="match status" value="1"/>
</dbReference>
<keyword evidence="10" id="KW-1185">Reference proteome</keyword>
<comment type="caution">
    <text evidence="9">The sequence shown here is derived from an EMBL/GenBank/DDBJ whole genome shotgun (WGS) entry which is preliminary data.</text>
</comment>
<dbReference type="NCBIfam" id="TIGR00644">
    <property type="entry name" value="recJ"/>
    <property type="match status" value="1"/>
</dbReference>
<dbReference type="Pfam" id="PF17768">
    <property type="entry name" value="RecJ_OB"/>
    <property type="match status" value="1"/>
</dbReference>
<sequence>MEKIWNFKPTPATVEEQATVQTLEKELTVNQAMATMLWQRGIHSFDEAKHFFRPSLSDLHDPFLMKDMEIAVNRLLLAIEKNEKIVIFGDYDVDGTTAVALFYGYLFEHYQNIAYYNPDRYKEGYGISTMGIDWAAAEGATLMISLDCGIKSIDKIAYAKEKHGIEFIICDHHEPGDELPDAVAVLDPKRTDCPYPFKELTGNGVGFKLLTAFCLKKGIALDGLFQYLDLAMVSIASDIVPIVGENRILAYHGLKKINENPRIGLKALKQVSGFMGEMTIENVVFVLGPRINAAGRIKHAKAAVELLLSDNLEEAIEFAYAIQEHNTQRRELDASITEQALAMIQNDPWIFSEAKSTVLFNEGWHKGVIGIVASRCIENYYRPTVIFTLSKENEAAGSARSVPGFDLYKAIEACSQHLIQFGGHMHAAGMTIAVENIEAFRRAFDEQVVKNTNEEILTPKINVDLDLPISEISPKFYRILKQMAPFGPHNMQPVFVSKNLTLASDPRILKEKHLKLEILDETTGAVLSAIGFGIAEKYYSGLKNGDNFSMAYSIEENTFRDKTTLQLFIRDIKFE</sequence>